<keyword evidence="2 4" id="KW-0251">Elongation factor</keyword>
<protein>
    <submittedName>
        <fullName evidence="8">Elongation factor 1-beta</fullName>
    </submittedName>
</protein>
<reference evidence="8" key="1">
    <citation type="journal article" date="2014" name="PLoS ONE">
        <title>Transcriptome-Based Identification of ABC Transporters in the Western Tarnished Plant Bug Lygus hesperus.</title>
        <authorList>
            <person name="Hull J.J."/>
            <person name="Chaney K."/>
            <person name="Geib S.M."/>
            <person name="Fabrick J.A."/>
            <person name="Brent C.S."/>
            <person name="Walsh D."/>
            <person name="Lavine L.C."/>
        </authorList>
    </citation>
    <scope>NUCLEOTIDE SEQUENCE</scope>
</reference>
<evidence type="ECO:0000313" key="10">
    <source>
        <dbReference type="EMBL" id="JAQ18446.1"/>
    </source>
</evidence>
<dbReference type="GO" id="GO:0005829">
    <property type="term" value="C:cytosol"/>
    <property type="evidence" value="ECO:0007669"/>
    <property type="project" value="TreeGrafter"/>
</dbReference>
<gene>
    <name evidence="8" type="primary">EF1B</name>
    <name evidence="8" type="ORF">CM83_26049</name>
    <name evidence="10" type="ORF">g.24810</name>
</gene>
<accession>A0A0A9YBT1</accession>
<comment type="similarity">
    <text evidence="1 4">Belongs to the EF-1-beta/EF-1-delta family.</text>
</comment>
<reference evidence="8" key="2">
    <citation type="submission" date="2014-07" db="EMBL/GenBank/DDBJ databases">
        <authorList>
            <person name="Hull J."/>
        </authorList>
    </citation>
    <scope>NUCLEOTIDE SEQUENCE</scope>
</reference>
<dbReference type="GO" id="GO:0005853">
    <property type="term" value="C:eukaryotic translation elongation factor 1 complex"/>
    <property type="evidence" value="ECO:0007669"/>
    <property type="project" value="InterPro"/>
</dbReference>
<dbReference type="InterPro" id="IPR018940">
    <property type="entry name" value="EF-1_beta_acid_region_euk"/>
</dbReference>
<evidence type="ECO:0000259" key="6">
    <source>
        <dbReference type="SMART" id="SM00888"/>
    </source>
</evidence>
<dbReference type="Pfam" id="PF00736">
    <property type="entry name" value="EF1_GNE"/>
    <property type="match status" value="1"/>
</dbReference>
<name>A0A0A9YBT1_LYGHE</name>
<evidence type="ECO:0000256" key="2">
    <source>
        <dbReference type="ARBA" id="ARBA00022768"/>
    </source>
</evidence>
<dbReference type="Gene3D" id="3.30.70.60">
    <property type="match status" value="1"/>
</dbReference>
<feature type="domain" description="Translation elongation factor EF1B beta/delta subunit guanine nucleotide exchange" evidence="6">
    <location>
        <begin position="137"/>
        <end position="223"/>
    </location>
</feature>
<dbReference type="FunFam" id="3.30.70.60:FF:000001">
    <property type="entry name" value="Elongation factor 1-beta 1 like"/>
    <property type="match status" value="1"/>
</dbReference>
<dbReference type="GO" id="GO:0005085">
    <property type="term" value="F:guanyl-nucleotide exchange factor activity"/>
    <property type="evidence" value="ECO:0007669"/>
    <property type="project" value="TreeGrafter"/>
</dbReference>
<dbReference type="EMBL" id="GDHC01000183">
    <property type="protein sequence ID" value="JAQ18446.1"/>
    <property type="molecule type" value="Transcribed_RNA"/>
</dbReference>
<evidence type="ECO:0000313" key="9">
    <source>
        <dbReference type="EMBL" id="JAG53945.1"/>
    </source>
</evidence>
<feature type="region of interest" description="Disordered" evidence="5">
    <location>
        <begin position="65"/>
        <end position="111"/>
    </location>
</feature>
<evidence type="ECO:0000256" key="1">
    <source>
        <dbReference type="ARBA" id="ARBA00007411"/>
    </source>
</evidence>
<dbReference type="InterPro" id="IPR001326">
    <property type="entry name" value="Transl_elong_EF1B_B/D_CS"/>
</dbReference>
<feature type="compositionally biased region" description="Acidic residues" evidence="5">
    <location>
        <begin position="94"/>
        <end position="111"/>
    </location>
</feature>
<feature type="compositionally biased region" description="Low complexity" evidence="5">
    <location>
        <begin position="82"/>
        <end position="93"/>
    </location>
</feature>
<dbReference type="CDD" id="cd00292">
    <property type="entry name" value="EF1B"/>
    <property type="match status" value="1"/>
</dbReference>
<dbReference type="PROSITE" id="PS00825">
    <property type="entry name" value="EF1BD_2"/>
    <property type="match status" value="1"/>
</dbReference>
<dbReference type="InterPro" id="IPR014717">
    <property type="entry name" value="Transl_elong_EF1B/ribsomal_bS6"/>
</dbReference>
<dbReference type="SMART" id="SM01182">
    <property type="entry name" value="EF-1_beta_acid"/>
    <property type="match status" value="1"/>
</dbReference>
<keyword evidence="3 4" id="KW-0648">Protein biosynthesis</keyword>
<evidence type="ECO:0000256" key="5">
    <source>
        <dbReference type="SAM" id="MobiDB-lite"/>
    </source>
</evidence>
<dbReference type="EMBL" id="GBHO01014010">
    <property type="protein sequence ID" value="JAG29594.1"/>
    <property type="molecule type" value="Transcribed_RNA"/>
</dbReference>
<evidence type="ECO:0000259" key="7">
    <source>
        <dbReference type="SMART" id="SM01182"/>
    </source>
</evidence>
<evidence type="ECO:0000256" key="3">
    <source>
        <dbReference type="ARBA" id="ARBA00022917"/>
    </source>
</evidence>
<reference evidence="10" key="4">
    <citation type="journal article" date="2016" name="Gigascience">
        <title>De novo construction of an expanded transcriptome assembly for the western tarnished plant bug, Lygus hesperus.</title>
        <authorList>
            <person name="Tassone E.E."/>
            <person name="Geib S.M."/>
            <person name="Hall B."/>
            <person name="Fabrick J.A."/>
            <person name="Brent C.S."/>
            <person name="Hull J.J."/>
        </authorList>
    </citation>
    <scope>NUCLEOTIDE SEQUENCE</scope>
</reference>
<dbReference type="SUPFAM" id="SSF54984">
    <property type="entry name" value="eEF-1beta-like"/>
    <property type="match status" value="1"/>
</dbReference>
<dbReference type="PROSITE" id="PS00824">
    <property type="entry name" value="EF1BD_1"/>
    <property type="match status" value="1"/>
</dbReference>
<dbReference type="EMBL" id="GBRD01011879">
    <property type="protein sequence ID" value="JAG53945.1"/>
    <property type="molecule type" value="Transcribed_RNA"/>
</dbReference>
<dbReference type="Pfam" id="PF10587">
    <property type="entry name" value="EF-1_beta_acid"/>
    <property type="match status" value="1"/>
</dbReference>
<dbReference type="InterPro" id="IPR049720">
    <property type="entry name" value="EF1B_bsu/dsu"/>
</dbReference>
<proteinExistence type="inferred from homology"/>
<dbReference type="AlphaFoldDB" id="A0A0A9YBT1"/>
<dbReference type="InterPro" id="IPR014038">
    <property type="entry name" value="EF1B_bsu/dsu_GNE"/>
</dbReference>
<feature type="domain" description="Elongation factor 1 beta central acidic region eukaryote" evidence="7">
    <location>
        <begin position="102"/>
        <end position="128"/>
    </location>
</feature>
<reference evidence="9" key="3">
    <citation type="submission" date="2014-09" db="EMBL/GenBank/DDBJ databases">
        <authorList>
            <person name="Magalhaes I.L.F."/>
            <person name="Oliveira U."/>
            <person name="Santos F.R."/>
            <person name="Vidigal T.H.D.A."/>
            <person name="Brescovit A.D."/>
            <person name="Santos A.J."/>
        </authorList>
    </citation>
    <scope>NUCLEOTIDE SEQUENCE</scope>
</reference>
<evidence type="ECO:0000256" key="4">
    <source>
        <dbReference type="RuleBase" id="RU003791"/>
    </source>
</evidence>
<dbReference type="InterPro" id="IPR036282">
    <property type="entry name" value="Glutathione-S-Trfase_C_sf"/>
</dbReference>
<sequence length="223" mass="24550">MISDLRSEKGVKEFDSYISDKSYVEGWVASQADVAVLEAFGSAPSDTTPHAKRWYNHIKSISEADKKKLPGQKKAPSGFNLGAAPAGGKPAPAADDDDDVDLFGSDEEEDAEAAKVREERLKAYNEKKSKKPALIAKSSIVLDVKPWDDETDMKEMEKHVRTIVKDGLVWGASKLVPVGYGIMKLQIMCVVEDDKVSVDELVENIQEMEDFVQSVDIAAFNKI</sequence>
<evidence type="ECO:0000313" key="8">
    <source>
        <dbReference type="EMBL" id="JAG29594.1"/>
    </source>
</evidence>
<dbReference type="InterPro" id="IPR036219">
    <property type="entry name" value="eEF-1beta-like_sf"/>
</dbReference>
<organism evidence="8">
    <name type="scientific">Lygus hesperus</name>
    <name type="common">Western plant bug</name>
    <dbReference type="NCBI Taxonomy" id="30085"/>
    <lineage>
        <taxon>Eukaryota</taxon>
        <taxon>Metazoa</taxon>
        <taxon>Ecdysozoa</taxon>
        <taxon>Arthropoda</taxon>
        <taxon>Hexapoda</taxon>
        <taxon>Insecta</taxon>
        <taxon>Pterygota</taxon>
        <taxon>Neoptera</taxon>
        <taxon>Paraneoptera</taxon>
        <taxon>Hemiptera</taxon>
        <taxon>Heteroptera</taxon>
        <taxon>Panheteroptera</taxon>
        <taxon>Cimicomorpha</taxon>
        <taxon>Miridae</taxon>
        <taxon>Mirini</taxon>
        <taxon>Lygus</taxon>
    </lineage>
</organism>
<dbReference type="SMART" id="SM00888">
    <property type="entry name" value="EF1_GNE"/>
    <property type="match status" value="1"/>
</dbReference>
<dbReference type="GO" id="GO:0003746">
    <property type="term" value="F:translation elongation factor activity"/>
    <property type="evidence" value="ECO:0007669"/>
    <property type="project" value="UniProtKB-KW"/>
</dbReference>
<dbReference type="PANTHER" id="PTHR11595:SF21">
    <property type="entry name" value="ELONGATION FACTOR 1-BETA"/>
    <property type="match status" value="1"/>
</dbReference>
<dbReference type="PANTHER" id="PTHR11595">
    <property type="entry name" value="EF-HAND AND COILED-COIL DOMAIN-CONTAINING FAMILY MEMBER"/>
    <property type="match status" value="1"/>
</dbReference>
<dbReference type="SUPFAM" id="SSF47616">
    <property type="entry name" value="GST C-terminal domain-like"/>
    <property type="match status" value="1"/>
</dbReference>